<keyword evidence="3" id="KW-1185">Reference proteome</keyword>
<name>A0AA40DVE9_9PEZI</name>
<feature type="compositionally biased region" description="Basic residues" evidence="1">
    <location>
        <begin position="184"/>
        <end position="196"/>
    </location>
</feature>
<evidence type="ECO:0000313" key="2">
    <source>
        <dbReference type="EMBL" id="KAK0717799.1"/>
    </source>
</evidence>
<evidence type="ECO:0000313" key="3">
    <source>
        <dbReference type="Proteomes" id="UP001172101"/>
    </source>
</evidence>
<dbReference type="Proteomes" id="UP001172101">
    <property type="component" value="Unassembled WGS sequence"/>
</dbReference>
<dbReference type="RefSeq" id="XP_060296592.1">
    <property type="nucleotide sequence ID" value="XM_060442006.1"/>
</dbReference>
<dbReference type="PANTHER" id="PTHR35186">
    <property type="entry name" value="ANK_REP_REGION DOMAIN-CONTAINING PROTEIN"/>
    <property type="match status" value="1"/>
</dbReference>
<gene>
    <name evidence="2" type="ORF">B0T26DRAFT_710879</name>
</gene>
<feature type="compositionally biased region" description="Basic and acidic residues" evidence="1">
    <location>
        <begin position="331"/>
        <end position="347"/>
    </location>
</feature>
<dbReference type="GeneID" id="85325276"/>
<dbReference type="AlphaFoldDB" id="A0AA40DVE9"/>
<feature type="compositionally biased region" description="Pro residues" evidence="1">
    <location>
        <begin position="198"/>
        <end position="209"/>
    </location>
</feature>
<protein>
    <submittedName>
        <fullName evidence="2">Uncharacterized protein</fullName>
    </submittedName>
</protein>
<evidence type="ECO:0000256" key="1">
    <source>
        <dbReference type="SAM" id="MobiDB-lite"/>
    </source>
</evidence>
<sequence>MIENPFGDPWREETDRKIRIRLWVSFAVFEATIGEMRTAIDEMKRRIDGQRDGKVSELSRGVFTLRRSTYEDLLKTIRDNMSNLENLTDRNIELEPTRRVRSQGKLLKILRDMSDSFYRALRSSFNCSCEHDIGLSLERRSADITPLDDDDTVAKKIALQIAVSYKMYDVFKAPSTETNTTSKHMVRRLPAQHHRAQGPPPSANLPRPPPPHRRRLLQRAAATRHAVAPRDAHQPPHLLPQEARLTPIRPPDPDQPPARQRRASPTTAAISEHHPNRAQPDTTSPGLPANRTSTRHDARRAARGAEPVGSVGGVGAHGRLHCRADGAGPRAHGELELRGDRRALHGR</sequence>
<comment type="caution">
    <text evidence="2">The sequence shown here is derived from an EMBL/GenBank/DDBJ whole genome shotgun (WGS) entry which is preliminary data.</text>
</comment>
<reference evidence="2" key="1">
    <citation type="submission" date="2023-06" db="EMBL/GenBank/DDBJ databases">
        <title>Genome-scale phylogeny and comparative genomics of the fungal order Sordariales.</title>
        <authorList>
            <consortium name="Lawrence Berkeley National Laboratory"/>
            <person name="Hensen N."/>
            <person name="Bonometti L."/>
            <person name="Westerberg I."/>
            <person name="Brannstrom I.O."/>
            <person name="Guillou S."/>
            <person name="Cros-Aarteil S."/>
            <person name="Calhoun S."/>
            <person name="Haridas S."/>
            <person name="Kuo A."/>
            <person name="Mondo S."/>
            <person name="Pangilinan J."/>
            <person name="Riley R."/>
            <person name="LaButti K."/>
            <person name="Andreopoulos B."/>
            <person name="Lipzen A."/>
            <person name="Chen C."/>
            <person name="Yanf M."/>
            <person name="Daum C."/>
            <person name="Ng V."/>
            <person name="Clum A."/>
            <person name="Steindorff A."/>
            <person name="Ohm R."/>
            <person name="Martin F."/>
            <person name="Silar P."/>
            <person name="Natvig D."/>
            <person name="Lalanne C."/>
            <person name="Gautier V."/>
            <person name="Ament-velasquez S.L."/>
            <person name="Kruys A."/>
            <person name="Hutchinson M.I."/>
            <person name="Powell A.J."/>
            <person name="Barry K."/>
            <person name="Miller A.N."/>
            <person name="Grigoriev I.V."/>
            <person name="Debuchy R."/>
            <person name="Gladieux P."/>
            <person name="Thoren M.H."/>
            <person name="Johannesson H."/>
        </authorList>
    </citation>
    <scope>NUCLEOTIDE SEQUENCE</scope>
    <source>
        <strain evidence="2">SMH2392-1A</strain>
    </source>
</reference>
<dbReference type="EMBL" id="JAUIRO010000004">
    <property type="protein sequence ID" value="KAK0717799.1"/>
    <property type="molecule type" value="Genomic_DNA"/>
</dbReference>
<organism evidence="2 3">
    <name type="scientific">Lasiosphaeria miniovina</name>
    <dbReference type="NCBI Taxonomy" id="1954250"/>
    <lineage>
        <taxon>Eukaryota</taxon>
        <taxon>Fungi</taxon>
        <taxon>Dikarya</taxon>
        <taxon>Ascomycota</taxon>
        <taxon>Pezizomycotina</taxon>
        <taxon>Sordariomycetes</taxon>
        <taxon>Sordariomycetidae</taxon>
        <taxon>Sordariales</taxon>
        <taxon>Lasiosphaeriaceae</taxon>
        <taxon>Lasiosphaeria</taxon>
    </lineage>
</organism>
<proteinExistence type="predicted"/>
<accession>A0AA40DVE9</accession>
<dbReference type="PANTHER" id="PTHR35186:SF4">
    <property type="entry name" value="PRION-INHIBITION AND PROPAGATION HELO DOMAIN-CONTAINING PROTEIN"/>
    <property type="match status" value="1"/>
</dbReference>
<feature type="region of interest" description="Disordered" evidence="1">
    <location>
        <begin position="178"/>
        <end position="347"/>
    </location>
</feature>